<dbReference type="InterPro" id="IPR022170">
    <property type="entry name" value="MUL1-like"/>
</dbReference>
<keyword evidence="10 12" id="KW-1133">Transmembrane helix</keyword>
<feature type="transmembrane region" description="Helical" evidence="12">
    <location>
        <begin position="413"/>
        <end position="434"/>
    </location>
</feature>
<evidence type="ECO:0000313" key="16">
    <source>
        <dbReference type="Proteomes" id="UP000323000"/>
    </source>
</evidence>
<evidence type="ECO:0000256" key="12">
    <source>
        <dbReference type="SAM" id="Phobius"/>
    </source>
</evidence>
<evidence type="ECO:0000256" key="6">
    <source>
        <dbReference type="ARBA" id="ARBA00022723"/>
    </source>
</evidence>
<evidence type="ECO:0000256" key="10">
    <source>
        <dbReference type="ARBA" id="ARBA00022989"/>
    </source>
</evidence>
<evidence type="ECO:0000256" key="5">
    <source>
        <dbReference type="ARBA" id="ARBA00022692"/>
    </source>
</evidence>
<evidence type="ECO:0000256" key="8">
    <source>
        <dbReference type="ARBA" id="ARBA00022786"/>
    </source>
</evidence>
<keyword evidence="4" id="KW-0808">Transferase</keyword>
<evidence type="ECO:0000259" key="14">
    <source>
        <dbReference type="Pfam" id="PF13968"/>
    </source>
</evidence>
<keyword evidence="5 12" id="KW-0812">Transmembrane</keyword>
<organism evidence="15 16">
    <name type="scientific">Acer yangbiense</name>
    <dbReference type="NCBI Taxonomy" id="1000413"/>
    <lineage>
        <taxon>Eukaryota</taxon>
        <taxon>Viridiplantae</taxon>
        <taxon>Streptophyta</taxon>
        <taxon>Embryophyta</taxon>
        <taxon>Tracheophyta</taxon>
        <taxon>Spermatophyta</taxon>
        <taxon>Magnoliopsida</taxon>
        <taxon>eudicotyledons</taxon>
        <taxon>Gunneridae</taxon>
        <taxon>Pentapetalae</taxon>
        <taxon>rosids</taxon>
        <taxon>malvids</taxon>
        <taxon>Sapindales</taxon>
        <taxon>Sapindaceae</taxon>
        <taxon>Hippocastanoideae</taxon>
        <taxon>Acereae</taxon>
        <taxon>Acer</taxon>
    </lineage>
</organism>
<feature type="transmembrane region" description="Helical" evidence="12">
    <location>
        <begin position="446"/>
        <end position="467"/>
    </location>
</feature>
<dbReference type="Pfam" id="PF04578">
    <property type="entry name" value="DUF594"/>
    <property type="match status" value="1"/>
</dbReference>
<keyword evidence="11 12" id="KW-0472">Membrane</keyword>
<evidence type="ECO:0000313" key="15">
    <source>
        <dbReference type="EMBL" id="TXG48452.1"/>
    </source>
</evidence>
<comment type="caution">
    <text evidence="15">The sequence shown here is derived from an EMBL/GenBank/DDBJ whole genome shotgun (WGS) entry which is preliminary data.</text>
</comment>
<evidence type="ECO:0000256" key="9">
    <source>
        <dbReference type="ARBA" id="ARBA00022833"/>
    </source>
</evidence>
<feature type="domain" description="DUF4220" evidence="14">
    <location>
        <begin position="188"/>
        <end position="522"/>
    </location>
</feature>
<dbReference type="AlphaFoldDB" id="A0A5C7GVV8"/>
<sequence length="823" mass="94721">MEGSEHPLPLTTVYHRLQPIEVSPLTFLQAIFGHECPVGVLDEEKVLPLGKNISAIGICNFKNGIPEIKSCEDLPYSLTEMTKDQVVVDLADKTKILFWSGIVISLLSLGALSYCFFSRYQLASKVLGCFSYYKRRAMLFFAEKVRKLLNAWEVRGVILLSLLLQIVLVIFGSQRKYTRRFWVMFLVWSAYLTADWVATVALGNLANSQRDDSKDHSSKPDNLLQAFWTPILLVHLGGPDTITSYALEDNELWLRHFNGLVVQIGVAYYVFFVSWSNTALMFVAIPMFIIGIIKYGEKTLVLRSSSNQHYKDSLSSTPDLCAEFINYIDNETIIPKDGIDPEDHYLVQAYFLFKKLEFLFAGRVLGNFERGNIYSVIEKKSAGDAFELVAVQFGFLYDMLYTKATIVYSRLGIFFRCMSLFSYVVALVIFSIIIDVHGFFHIDIFITYLLLAGAVVVEVYAFIILFSSDWTKLWLIKLKTSQHNLISRTLINHLWKFVSCSHSLLTNRKRWSRSMGQYNMLSACIKDVQATGMGGVVQKIPFISKLLEYRHWTWDNVNIDFQKVIFDYLKEKGNHLIKDENLLTDSFFKSRNELLATRGTYALEKFFPSNNRLGWSITEVEYDHSLVIWHIATDLCYHGDLDDVQGDANKLDPKCKISKCLSYYMLYLLVFCPSMLPKGNSEIRYVHTFDEAKRFFKPRFSKERGRIQASTGRRLLLEDARVNQPSLELVKDKLSVLQDGCKLAMELQNVEVESQNVESFEHNYNKWEIISHVWMEILSYAAHECGWREHGQQLRKGGELLTHVCLLMAHFGLSKQYVNLFLL</sequence>
<dbReference type="GO" id="GO:0016020">
    <property type="term" value="C:membrane"/>
    <property type="evidence" value="ECO:0007669"/>
    <property type="project" value="UniProtKB-SubCell"/>
</dbReference>
<feature type="transmembrane region" description="Helical" evidence="12">
    <location>
        <begin position="154"/>
        <end position="173"/>
    </location>
</feature>
<feature type="transmembrane region" description="Helical" evidence="12">
    <location>
        <begin position="96"/>
        <end position="117"/>
    </location>
</feature>
<dbReference type="GO" id="GO:0061630">
    <property type="term" value="F:ubiquitin protein ligase activity"/>
    <property type="evidence" value="ECO:0007669"/>
    <property type="project" value="UniProtKB-EC"/>
</dbReference>
<evidence type="ECO:0000256" key="3">
    <source>
        <dbReference type="ARBA" id="ARBA00012483"/>
    </source>
</evidence>
<reference evidence="16" key="1">
    <citation type="journal article" date="2019" name="Gigascience">
        <title>De novo genome assembly of the endangered Acer yangbiense, a plant species with extremely small populations endemic to Yunnan Province, China.</title>
        <authorList>
            <person name="Yang J."/>
            <person name="Wariss H.M."/>
            <person name="Tao L."/>
            <person name="Zhang R."/>
            <person name="Yun Q."/>
            <person name="Hollingsworth P."/>
            <person name="Dao Z."/>
            <person name="Luo G."/>
            <person name="Guo H."/>
            <person name="Ma Y."/>
            <person name="Sun W."/>
        </authorList>
    </citation>
    <scope>NUCLEOTIDE SEQUENCE [LARGE SCALE GENOMIC DNA]</scope>
    <source>
        <strain evidence="16">cv. Malutang</strain>
    </source>
</reference>
<feature type="transmembrane region" description="Helical" evidence="12">
    <location>
        <begin position="185"/>
        <end position="206"/>
    </location>
</feature>
<dbReference type="Pfam" id="PF12483">
    <property type="entry name" value="GIDE"/>
    <property type="match status" value="1"/>
</dbReference>
<evidence type="ECO:0000256" key="2">
    <source>
        <dbReference type="ARBA" id="ARBA00004141"/>
    </source>
</evidence>
<dbReference type="EC" id="2.3.2.27" evidence="3"/>
<dbReference type="InterPro" id="IPR025315">
    <property type="entry name" value="DUF4220"/>
</dbReference>
<dbReference type="InterPro" id="IPR007658">
    <property type="entry name" value="DUF594"/>
</dbReference>
<accession>A0A5C7GVV8</accession>
<keyword evidence="8" id="KW-0833">Ubl conjugation pathway</keyword>
<dbReference type="PANTHER" id="PTHR31325">
    <property type="entry name" value="OS01G0798800 PROTEIN-RELATED"/>
    <property type="match status" value="1"/>
</dbReference>
<dbReference type="Proteomes" id="UP000323000">
    <property type="component" value="Chromosome 13"/>
</dbReference>
<evidence type="ECO:0000256" key="7">
    <source>
        <dbReference type="ARBA" id="ARBA00022771"/>
    </source>
</evidence>
<feature type="transmembrane region" description="Helical" evidence="12">
    <location>
        <begin position="660"/>
        <end position="676"/>
    </location>
</feature>
<comment type="subcellular location">
    <subcellularLocation>
        <location evidence="2">Membrane</location>
        <topology evidence="2">Multi-pass membrane protein</topology>
    </subcellularLocation>
</comment>
<evidence type="ECO:0000256" key="4">
    <source>
        <dbReference type="ARBA" id="ARBA00022679"/>
    </source>
</evidence>
<dbReference type="GO" id="GO:0016567">
    <property type="term" value="P:protein ubiquitination"/>
    <property type="evidence" value="ECO:0007669"/>
    <property type="project" value="InterPro"/>
</dbReference>
<evidence type="ECO:0000256" key="11">
    <source>
        <dbReference type="ARBA" id="ARBA00023136"/>
    </source>
</evidence>
<keyword evidence="16" id="KW-1185">Reference proteome</keyword>
<keyword evidence="9" id="KW-0862">Zinc</keyword>
<gene>
    <name evidence="15" type="ORF">EZV62_027746</name>
</gene>
<dbReference type="OrthoDB" id="1689146at2759"/>
<comment type="catalytic activity">
    <reaction evidence="1">
        <text>S-ubiquitinyl-[E2 ubiquitin-conjugating enzyme]-L-cysteine + [acceptor protein]-L-lysine = [E2 ubiquitin-conjugating enzyme]-L-cysteine + N(6)-ubiquitinyl-[acceptor protein]-L-lysine.</text>
        <dbReference type="EC" id="2.3.2.27"/>
    </reaction>
</comment>
<dbReference type="EMBL" id="VAHF01000013">
    <property type="protein sequence ID" value="TXG48452.1"/>
    <property type="molecule type" value="Genomic_DNA"/>
</dbReference>
<dbReference type="GO" id="GO:0008270">
    <property type="term" value="F:zinc ion binding"/>
    <property type="evidence" value="ECO:0007669"/>
    <property type="project" value="UniProtKB-KW"/>
</dbReference>
<keyword evidence="7" id="KW-0863">Zinc-finger</keyword>
<proteinExistence type="predicted"/>
<feature type="transmembrane region" description="Helical" evidence="12">
    <location>
        <begin position="267"/>
        <end position="293"/>
    </location>
</feature>
<dbReference type="Pfam" id="PF13968">
    <property type="entry name" value="DUF4220"/>
    <property type="match status" value="1"/>
</dbReference>
<name>A0A5C7GVV8_9ROSI</name>
<protein>
    <recommendedName>
        <fullName evidence="3">RING-type E3 ubiquitin transferase</fullName>
        <ecNumber evidence="3">2.3.2.27</ecNumber>
    </recommendedName>
</protein>
<evidence type="ECO:0000259" key="13">
    <source>
        <dbReference type="Pfam" id="PF12483"/>
    </source>
</evidence>
<feature type="domain" description="E3 Ubiquitin ligase MUL1-like" evidence="13">
    <location>
        <begin position="2"/>
        <end position="110"/>
    </location>
</feature>
<evidence type="ECO:0000256" key="1">
    <source>
        <dbReference type="ARBA" id="ARBA00000900"/>
    </source>
</evidence>
<keyword evidence="6" id="KW-0479">Metal-binding</keyword>